<feature type="region of interest" description="Disordered" evidence="1">
    <location>
        <begin position="1"/>
        <end position="24"/>
    </location>
</feature>
<organism evidence="2 3">
    <name type="scientific">Xylaria bambusicola</name>
    <dbReference type="NCBI Taxonomy" id="326684"/>
    <lineage>
        <taxon>Eukaryota</taxon>
        <taxon>Fungi</taxon>
        <taxon>Dikarya</taxon>
        <taxon>Ascomycota</taxon>
        <taxon>Pezizomycotina</taxon>
        <taxon>Sordariomycetes</taxon>
        <taxon>Xylariomycetidae</taxon>
        <taxon>Xylariales</taxon>
        <taxon>Xylariaceae</taxon>
        <taxon>Xylaria</taxon>
    </lineage>
</organism>
<evidence type="ECO:0000313" key="2">
    <source>
        <dbReference type="EMBL" id="KAK5631990.1"/>
    </source>
</evidence>
<proteinExistence type="predicted"/>
<evidence type="ECO:0000256" key="1">
    <source>
        <dbReference type="SAM" id="MobiDB-lite"/>
    </source>
</evidence>
<dbReference type="Proteomes" id="UP001305414">
    <property type="component" value="Unassembled WGS sequence"/>
</dbReference>
<dbReference type="AlphaFoldDB" id="A0AAN7UGL9"/>
<dbReference type="EMBL" id="JAWHQM010000022">
    <property type="protein sequence ID" value="KAK5631990.1"/>
    <property type="molecule type" value="Genomic_DNA"/>
</dbReference>
<gene>
    <name evidence="2" type="ORF">RRF57_007704</name>
</gene>
<protein>
    <submittedName>
        <fullName evidence="2">Uncharacterized protein</fullName>
    </submittedName>
</protein>
<comment type="caution">
    <text evidence="2">The sequence shown here is derived from an EMBL/GenBank/DDBJ whole genome shotgun (WGS) entry which is preliminary data.</text>
</comment>
<name>A0AAN7UGL9_9PEZI</name>
<sequence length="121" mass="12897">MVPKISSSRIAFPSASEGTSPNKKAVRSRLAFAEGFLRCVGSDPESNMDDEEGLLKGFWEDEEMSGSSIHEKEDCASVERVGIGGCGRWSVWTVLEGSTPRGSVSIFSVVSGLAFIIASCC</sequence>
<reference evidence="2 3" key="1">
    <citation type="submission" date="2023-10" db="EMBL/GenBank/DDBJ databases">
        <title>Draft genome sequence of Xylaria bambusicola isolate GMP-LS, the root and basal stem rot pathogen of sugarcane in Indonesia.</title>
        <authorList>
            <person name="Selvaraj P."/>
            <person name="Muralishankar V."/>
            <person name="Muruganantham S."/>
            <person name="Sp S."/>
            <person name="Haryani S."/>
            <person name="Lau K.J.X."/>
            <person name="Naqvi N.I."/>
        </authorList>
    </citation>
    <scope>NUCLEOTIDE SEQUENCE [LARGE SCALE GENOMIC DNA]</scope>
    <source>
        <strain evidence="2">GMP-LS</strain>
    </source>
</reference>
<keyword evidence="3" id="KW-1185">Reference proteome</keyword>
<accession>A0AAN7UGL9</accession>
<evidence type="ECO:0000313" key="3">
    <source>
        <dbReference type="Proteomes" id="UP001305414"/>
    </source>
</evidence>